<feature type="transmembrane region" description="Helical" evidence="1">
    <location>
        <begin position="30"/>
        <end position="52"/>
    </location>
</feature>
<gene>
    <name evidence="2" type="ORF">VP01_67g2</name>
</gene>
<dbReference type="EMBL" id="LAVV01012161">
    <property type="protein sequence ID" value="KNZ46956.1"/>
    <property type="molecule type" value="Genomic_DNA"/>
</dbReference>
<feature type="transmembrane region" description="Helical" evidence="1">
    <location>
        <begin position="306"/>
        <end position="324"/>
    </location>
</feature>
<keyword evidence="1" id="KW-0472">Membrane</keyword>
<dbReference type="AlphaFoldDB" id="A0A0L6UEL8"/>
<evidence type="ECO:0000256" key="1">
    <source>
        <dbReference type="SAM" id="Phobius"/>
    </source>
</evidence>
<sequence>MINPLRNNNLPFTVQWYSVRFVISSFSFPPYLLCLILNLKNYLLILYLFLYIDTTDSQSHYNHQECFHGTCMQVLYLNLLISSAIQLQLFCKLFETCLDVILKAYQTLHQNKKSPWLWAVSLPCRHDVRPYIMVTRFQLEEEGFLLSFKKTQRQKIDTVALADLKTGLGERGSGTGFSSEEEKKRIGLKRIFDPPTTDSPKPSFFFSFQLSHWSNIMNCTVRLVEIQAAELNQVNKKYEKVWLATKFLLFGRVVLVLLSFCDWQVFYSHHQSDHNIKKEYQGHEMVTIADMSYDNFKAKHKSSTPSMNHLIFLMIIHILLKFKFNFKKNLMRKRYLRNI</sequence>
<accession>A0A0L6UEL8</accession>
<keyword evidence="1" id="KW-0812">Transmembrane</keyword>
<proteinExistence type="predicted"/>
<keyword evidence="1" id="KW-1133">Transmembrane helix</keyword>
<name>A0A0L6UEL8_9BASI</name>
<evidence type="ECO:0000313" key="2">
    <source>
        <dbReference type="EMBL" id="KNZ46956.1"/>
    </source>
</evidence>
<evidence type="ECO:0000313" key="3">
    <source>
        <dbReference type="Proteomes" id="UP000037035"/>
    </source>
</evidence>
<dbReference type="VEuPathDB" id="FungiDB:VP01_67g2"/>
<dbReference type="Proteomes" id="UP000037035">
    <property type="component" value="Unassembled WGS sequence"/>
</dbReference>
<protein>
    <submittedName>
        <fullName evidence="2">Uncharacterized protein</fullName>
    </submittedName>
</protein>
<comment type="caution">
    <text evidence="2">The sequence shown here is derived from an EMBL/GenBank/DDBJ whole genome shotgun (WGS) entry which is preliminary data.</text>
</comment>
<reference evidence="2 3" key="1">
    <citation type="submission" date="2015-08" db="EMBL/GenBank/DDBJ databases">
        <title>Next Generation Sequencing and Analysis of the Genome of Puccinia sorghi L Schw, the Causal Agent of Maize Common Rust.</title>
        <authorList>
            <person name="Rochi L."/>
            <person name="Burguener G."/>
            <person name="Darino M."/>
            <person name="Turjanski A."/>
            <person name="Kreff E."/>
            <person name="Dieguez M.J."/>
            <person name="Sacco F."/>
        </authorList>
    </citation>
    <scope>NUCLEOTIDE SEQUENCE [LARGE SCALE GENOMIC DNA]</scope>
    <source>
        <strain evidence="2 3">RO10H11247</strain>
    </source>
</reference>
<keyword evidence="3" id="KW-1185">Reference proteome</keyword>
<feature type="transmembrane region" description="Helical" evidence="1">
    <location>
        <begin position="247"/>
        <end position="266"/>
    </location>
</feature>
<organism evidence="2 3">
    <name type="scientific">Puccinia sorghi</name>
    <dbReference type="NCBI Taxonomy" id="27349"/>
    <lineage>
        <taxon>Eukaryota</taxon>
        <taxon>Fungi</taxon>
        <taxon>Dikarya</taxon>
        <taxon>Basidiomycota</taxon>
        <taxon>Pucciniomycotina</taxon>
        <taxon>Pucciniomycetes</taxon>
        <taxon>Pucciniales</taxon>
        <taxon>Pucciniaceae</taxon>
        <taxon>Puccinia</taxon>
    </lineage>
</organism>